<dbReference type="AlphaFoldDB" id="A0A644XR53"/>
<gene>
    <name evidence="1" type="ORF">SDC9_64796</name>
</gene>
<accession>A0A644XR53</accession>
<dbReference type="InterPro" id="IPR000600">
    <property type="entry name" value="ROK"/>
</dbReference>
<dbReference type="SUPFAM" id="SSF53067">
    <property type="entry name" value="Actin-like ATPase domain"/>
    <property type="match status" value="1"/>
</dbReference>
<name>A0A644XR53_9ZZZZ</name>
<proteinExistence type="predicted"/>
<dbReference type="EMBL" id="VSSQ01002973">
    <property type="protein sequence ID" value="MPM18387.1"/>
    <property type="molecule type" value="Genomic_DNA"/>
</dbReference>
<sequence>MALIAASSITGCKKIILAGGLSNLDDAYFGIVQSFFKEHAHHQLSHVSIVRSALADKSAMLGSVAVALDRWVFQRTLLETMSKLQ</sequence>
<protein>
    <recommendedName>
        <fullName evidence="2">Glucokinase</fullName>
    </recommendedName>
</protein>
<dbReference type="Gene3D" id="3.30.420.40">
    <property type="match status" value="1"/>
</dbReference>
<organism evidence="1">
    <name type="scientific">bioreactor metagenome</name>
    <dbReference type="NCBI Taxonomy" id="1076179"/>
    <lineage>
        <taxon>unclassified sequences</taxon>
        <taxon>metagenomes</taxon>
        <taxon>ecological metagenomes</taxon>
    </lineage>
</organism>
<dbReference type="Pfam" id="PF00480">
    <property type="entry name" value="ROK"/>
    <property type="match status" value="1"/>
</dbReference>
<comment type="caution">
    <text evidence="1">The sequence shown here is derived from an EMBL/GenBank/DDBJ whole genome shotgun (WGS) entry which is preliminary data.</text>
</comment>
<evidence type="ECO:0000313" key="1">
    <source>
        <dbReference type="EMBL" id="MPM18387.1"/>
    </source>
</evidence>
<evidence type="ECO:0008006" key="2">
    <source>
        <dbReference type="Google" id="ProtNLM"/>
    </source>
</evidence>
<reference evidence="1" key="1">
    <citation type="submission" date="2019-08" db="EMBL/GenBank/DDBJ databases">
        <authorList>
            <person name="Kucharzyk K."/>
            <person name="Murdoch R.W."/>
            <person name="Higgins S."/>
            <person name="Loffler F."/>
        </authorList>
    </citation>
    <scope>NUCLEOTIDE SEQUENCE</scope>
</reference>
<dbReference type="InterPro" id="IPR043129">
    <property type="entry name" value="ATPase_NBD"/>
</dbReference>